<dbReference type="SUPFAM" id="SSF50685">
    <property type="entry name" value="Barwin-like endoglucanases"/>
    <property type="match status" value="1"/>
</dbReference>
<dbReference type="EMBL" id="KZ805562">
    <property type="protein sequence ID" value="PVH93870.1"/>
    <property type="molecule type" value="Genomic_DNA"/>
</dbReference>
<organism evidence="2 3">
    <name type="scientific">Periconia macrospinosa</name>
    <dbReference type="NCBI Taxonomy" id="97972"/>
    <lineage>
        <taxon>Eukaryota</taxon>
        <taxon>Fungi</taxon>
        <taxon>Dikarya</taxon>
        <taxon>Ascomycota</taxon>
        <taxon>Pezizomycotina</taxon>
        <taxon>Dothideomycetes</taxon>
        <taxon>Pleosporomycetidae</taxon>
        <taxon>Pleosporales</taxon>
        <taxon>Massarineae</taxon>
        <taxon>Periconiaceae</taxon>
        <taxon>Periconia</taxon>
    </lineage>
</organism>
<dbReference type="PANTHER" id="PTHR31836:SF28">
    <property type="entry name" value="SRCR DOMAIN-CONTAINING PROTEIN-RELATED"/>
    <property type="match status" value="1"/>
</dbReference>
<sequence length="104" mass="11007">MTIHPFAGALGSCGQPIQDTDMTVALAVDLYGASTYDVATGNPTNKWCGQKINITYNGKTVPATIMDRCPGCTNAGLDVSKAIWKTLTGSDDGDRLYGMTWTNA</sequence>
<gene>
    <name evidence="2" type="ORF">DM02DRAFT_540596</name>
</gene>
<protein>
    <recommendedName>
        <fullName evidence="4">RlpA-like protein double-psi beta-barrel domain-containing protein</fullName>
    </recommendedName>
</protein>
<evidence type="ECO:0008006" key="4">
    <source>
        <dbReference type="Google" id="ProtNLM"/>
    </source>
</evidence>
<evidence type="ECO:0000256" key="1">
    <source>
        <dbReference type="ARBA" id="ARBA00022729"/>
    </source>
</evidence>
<dbReference type="Gene3D" id="2.40.40.10">
    <property type="entry name" value="RlpA-like domain"/>
    <property type="match status" value="1"/>
</dbReference>
<dbReference type="OrthoDB" id="406505at2759"/>
<dbReference type="STRING" id="97972.A0A2V1D709"/>
<accession>A0A2V1D709</accession>
<keyword evidence="1" id="KW-0732">Signal</keyword>
<dbReference type="PANTHER" id="PTHR31836">
    <property type="match status" value="1"/>
</dbReference>
<dbReference type="Proteomes" id="UP000244855">
    <property type="component" value="Unassembled WGS sequence"/>
</dbReference>
<proteinExistence type="predicted"/>
<dbReference type="AlphaFoldDB" id="A0A2V1D709"/>
<dbReference type="CDD" id="cd22191">
    <property type="entry name" value="DPBB_RlpA_EXP_N-like"/>
    <property type="match status" value="1"/>
</dbReference>
<name>A0A2V1D709_9PLEO</name>
<dbReference type="InterPro" id="IPR036908">
    <property type="entry name" value="RlpA-like_sf"/>
</dbReference>
<evidence type="ECO:0000313" key="2">
    <source>
        <dbReference type="EMBL" id="PVH93870.1"/>
    </source>
</evidence>
<dbReference type="InterPro" id="IPR051477">
    <property type="entry name" value="Expansin_CellWall"/>
</dbReference>
<evidence type="ECO:0000313" key="3">
    <source>
        <dbReference type="Proteomes" id="UP000244855"/>
    </source>
</evidence>
<keyword evidence="3" id="KW-1185">Reference proteome</keyword>
<reference evidence="2 3" key="1">
    <citation type="journal article" date="2018" name="Sci. Rep.">
        <title>Comparative genomics provides insights into the lifestyle and reveals functional heterogeneity of dark septate endophytic fungi.</title>
        <authorList>
            <person name="Knapp D.G."/>
            <person name="Nemeth J.B."/>
            <person name="Barry K."/>
            <person name="Hainaut M."/>
            <person name="Henrissat B."/>
            <person name="Johnson J."/>
            <person name="Kuo A."/>
            <person name="Lim J.H.P."/>
            <person name="Lipzen A."/>
            <person name="Nolan M."/>
            <person name="Ohm R.A."/>
            <person name="Tamas L."/>
            <person name="Grigoriev I.V."/>
            <person name="Spatafora J.W."/>
            <person name="Nagy L.G."/>
            <person name="Kovacs G.M."/>
        </authorList>
    </citation>
    <scope>NUCLEOTIDE SEQUENCE [LARGE SCALE GENOMIC DNA]</scope>
    <source>
        <strain evidence="2 3">DSE2036</strain>
    </source>
</reference>